<dbReference type="RefSeq" id="WP_343888938.1">
    <property type="nucleotide sequence ID" value="NZ_BAAAEH010000014.1"/>
</dbReference>
<evidence type="ECO:0000313" key="7">
    <source>
        <dbReference type="Proteomes" id="UP001419910"/>
    </source>
</evidence>
<organism evidence="6 7">
    <name type="scientific">Sphingomonas oligophenolica</name>
    <dbReference type="NCBI Taxonomy" id="301154"/>
    <lineage>
        <taxon>Bacteria</taxon>
        <taxon>Pseudomonadati</taxon>
        <taxon>Pseudomonadota</taxon>
        <taxon>Alphaproteobacteria</taxon>
        <taxon>Sphingomonadales</taxon>
        <taxon>Sphingomonadaceae</taxon>
        <taxon>Sphingomonas</taxon>
    </lineage>
</organism>
<gene>
    <name evidence="6" type="ORF">ABC974_16030</name>
</gene>
<dbReference type="EMBL" id="JBDIME010000014">
    <property type="protein sequence ID" value="MEN2791144.1"/>
    <property type="molecule type" value="Genomic_DNA"/>
</dbReference>
<protein>
    <submittedName>
        <fullName evidence="6">ChbG/HpnK family deacetylase</fullName>
    </submittedName>
</protein>
<dbReference type="PANTHER" id="PTHR31609:SF1">
    <property type="entry name" value="CARBOHYDRATE DEACETYLASE"/>
    <property type="match status" value="1"/>
</dbReference>
<keyword evidence="7" id="KW-1185">Reference proteome</keyword>
<dbReference type="SUPFAM" id="SSF88713">
    <property type="entry name" value="Glycoside hydrolase/deacetylase"/>
    <property type="match status" value="1"/>
</dbReference>
<evidence type="ECO:0000256" key="2">
    <source>
        <dbReference type="ARBA" id="ARBA00022723"/>
    </source>
</evidence>
<proteinExistence type="predicted"/>
<evidence type="ECO:0000313" key="6">
    <source>
        <dbReference type="EMBL" id="MEN2791144.1"/>
    </source>
</evidence>
<keyword evidence="3" id="KW-0378">Hydrolase</keyword>
<dbReference type="Proteomes" id="UP001419910">
    <property type="component" value="Unassembled WGS sequence"/>
</dbReference>
<dbReference type="InterPro" id="IPR011330">
    <property type="entry name" value="Glyco_hydro/deAcase_b/a-brl"/>
</dbReference>
<keyword evidence="2" id="KW-0479">Metal-binding</keyword>
<dbReference type="InterPro" id="IPR006879">
    <property type="entry name" value="YdjC-like"/>
</dbReference>
<evidence type="ECO:0000256" key="1">
    <source>
        <dbReference type="ARBA" id="ARBA00001946"/>
    </source>
</evidence>
<accession>A0ABU9Y5R8</accession>
<evidence type="ECO:0000256" key="3">
    <source>
        <dbReference type="ARBA" id="ARBA00022801"/>
    </source>
</evidence>
<name>A0ABU9Y5R8_9SPHN</name>
<keyword evidence="5" id="KW-0119">Carbohydrate metabolism</keyword>
<evidence type="ECO:0000256" key="4">
    <source>
        <dbReference type="ARBA" id="ARBA00022842"/>
    </source>
</evidence>
<dbReference type="Gene3D" id="3.20.20.370">
    <property type="entry name" value="Glycoside hydrolase/deacetylase"/>
    <property type="match status" value="1"/>
</dbReference>
<keyword evidence="4" id="KW-0460">Magnesium</keyword>
<comment type="cofactor">
    <cofactor evidence="1">
        <name>Mg(2+)</name>
        <dbReference type="ChEBI" id="CHEBI:18420"/>
    </cofactor>
</comment>
<evidence type="ECO:0000256" key="5">
    <source>
        <dbReference type="ARBA" id="ARBA00023277"/>
    </source>
</evidence>
<dbReference type="PANTHER" id="PTHR31609">
    <property type="entry name" value="YDJC DEACETYLASE FAMILY MEMBER"/>
    <property type="match status" value="1"/>
</dbReference>
<reference evidence="6 7" key="1">
    <citation type="submission" date="2024-05" db="EMBL/GenBank/DDBJ databases">
        <authorList>
            <person name="Liu Q."/>
            <person name="Xin Y.-H."/>
        </authorList>
    </citation>
    <scope>NUCLEOTIDE SEQUENCE [LARGE SCALE GENOMIC DNA]</scope>
    <source>
        <strain evidence="6 7">CGMCC 1.10181</strain>
    </source>
</reference>
<comment type="caution">
    <text evidence="6">The sequence shown here is derived from an EMBL/GenBank/DDBJ whole genome shotgun (WGS) entry which is preliminary data.</text>
</comment>
<dbReference type="CDD" id="cd10807">
    <property type="entry name" value="YdjC_like_3"/>
    <property type="match status" value="1"/>
</dbReference>
<sequence length="276" mass="30035">MPAKTDSRTIPRLILCADDFGLSPEISRTIAELAAEGRINAISCMAVCAGWARDSALLRSLPASIEVGLHLVLTGEPPLTAMPGLAPDGRLPTIKQLQRDAAARRLPLDEIAAEIAAQFDRFIDIHGRAPAFVDGHQHAHVLPGIREIMLAETARRAPAAWLRNCEDRLSAMLSRPFRGKALGNAWHSRGLKRSAAAHGLSCNDSFAGHYDFAADYAPLFPRFLRRPGAFHLVMCHPGSGELAGDMIAAGRRREAAALRTMTMRDIAARHDLEFRS</sequence>
<dbReference type="Pfam" id="PF04794">
    <property type="entry name" value="YdjC"/>
    <property type="match status" value="1"/>
</dbReference>